<evidence type="ECO:0000313" key="3">
    <source>
        <dbReference type="Proteomes" id="UP000054007"/>
    </source>
</evidence>
<evidence type="ECO:0000256" key="1">
    <source>
        <dbReference type="SAM" id="MobiDB-lite"/>
    </source>
</evidence>
<dbReference type="PANTHER" id="PTHR34365:SF7">
    <property type="entry name" value="GLYCINE-RICH DOMAIN-CONTAINING PROTEIN 1"/>
    <property type="match status" value="1"/>
</dbReference>
<name>A0A0D7BDZ0_9AGAR</name>
<feature type="region of interest" description="Disordered" evidence="1">
    <location>
        <begin position="1"/>
        <end position="22"/>
    </location>
</feature>
<gene>
    <name evidence="2" type="ORF">CYLTODRAFT_489786</name>
</gene>
<dbReference type="EMBL" id="KN880503">
    <property type="protein sequence ID" value="KIY68410.1"/>
    <property type="molecule type" value="Genomic_DNA"/>
</dbReference>
<organism evidence="2 3">
    <name type="scientific">Cylindrobasidium torrendii FP15055 ss-10</name>
    <dbReference type="NCBI Taxonomy" id="1314674"/>
    <lineage>
        <taxon>Eukaryota</taxon>
        <taxon>Fungi</taxon>
        <taxon>Dikarya</taxon>
        <taxon>Basidiomycota</taxon>
        <taxon>Agaricomycotina</taxon>
        <taxon>Agaricomycetes</taxon>
        <taxon>Agaricomycetidae</taxon>
        <taxon>Agaricales</taxon>
        <taxon>Marasmiineae</taxon>
        <taxon>Physalacriaceae</taxon>
        <taxon>Cylindrobasidium</taxon>
    </lineage>
</organism>
<dbReference type="InterPro" id="IPR009836">
    <property type="entry name" value="GRDP-like"/>
</dbReference>
<keyword evidence="3" id="KW-1185">Reference proteome</keyword>
<dbReference type="Pfam" id="PF07173">
    <property type="entry name" value="GRDP-like"/>
    <property type="match status" value="1"/>
</dbReference>
<protein>
    <submittedName>
        <fullName evidence="2">Uncharacterized protein</fullName>
    </submittedName>
</protein>
<dbReference type="Proteomes" id="UP000054007">
    <property type="component" value="Unassembled WGS sequence"/>
</dbReference>
<sequence length="650" mass="72720">MDSPPPPVYSTRPRTERPNTPPPLYYSKIGSKVLPQPLVSIPELKAHLLLLNGFAALKQSVEEASPASLGLPDDQIAGDIDNDRKWTFFVALAVERFEVYVKSLDPADVYLPPLDVFMVWHAYRLNPLRYAEDAALNPELFNLNAAGSALLNDLPDAARQLTSQAPAHATQWTARTFLPFDPFVSAPLFKTRCRSVQCPKCMQYSQAPYLDASGKGRGYLQKDFQHDCPACMFTITKGTLAMNQVVRDLTSTSGYLRTTLYTTMAPPDPIRAMAIKTNCVKTRRLSPEAGSNADGWRKVILQRHDYSPAQIVRAMNKFTNDRQRPVMMMRRVTNAYIDDKMFSLDLVGAVLRQASFVGKMASLGWTTPAFAADPDETILLHTVARYHAFLDLMQSSPASFFVPTLDIDLAWHTHQLKSMQYDKDCWEYVGRFVDHNDRVEEDKLSNAFDITCRAWESRYNVRYTHCGCPAPGEKLRRRISRALSGSGQSQSELIPPKRSDIRAATHPSDHNAVFLMSHKGETEAARRKRLAKRRERYEREDEEIRRGKLDEKARSRREGHDPAFIGPIPLWYTTPMPVGCVAMGGHVVSCGSGGSGCSAAVCTFCACLTPAHGNFSALEHPMVDAVEVDVEGVSIYSMPKGCTDSSSRWW</sequence>
<proteinExistence type="predicted"/>
<dbReference type="OrthoDB" id="2684236at2759"/>
<evidence type="ECO:0000313" key="2">
    <source>
        <dbReference type="EMBL" id="KIY68410.1"/>
    </source>
</evidence>
<dbReference type="AlphaFoldDB" id="A0A0D7BDZ0"/>
<dbReference type="STRING" id="1314674.A0A0D7BDZ0"/>
<reference evidence="2 3" key="1">
    <citation type="journal article" date="2015" name="Fungal Genet. Biol.">
        <title>Evolution of novel wood decay mechanisms in Agaricales revealed by the genome sequences of Fistulina hepatica and Cylindrobasidium torrendii.</title>
        <authorList>
            <person name="Floudas D."/>
            <person name="Held B.W."/>
            <person name="Riley R."/>
            <person name="Nagy L.G."/>
            <person name="Koehler G."/>
            <person name="Ransdell A.S."/>
            <person name="Younus H."/>
            <person name="Chow J."/>
            <person name="Chiniquy J."/>
            <person name="Lipzen A."/>
            <person name="Tritt A."/>
            <person name="Sun H."/>
            <person name="Haridas S."/>
            <person name="LaButti K."/>
            <person name="Ohm R.A."/>
            <person name="Kues U."/>
            <person name="Blanchette R.A."/>
            <person name="Grigoriev I.V."/>
            <person name="Minto R.E."/>
            <person name="Hibbett D.S."/>
        </authorList>
    </citation>
    <scope>NUCLEOTIDE SEQUENCE [LARGE SCALE GENOMIC DNA]</scope>
    <source>
        <strain evidence="2 3">FP15055 ss-10</strain>
    </source>
</reference>
<dbReference type="PANTHER" id="PTHR34365">
    <property type="entry name" value="ENOLASE (DUF1399)"/>
    <property type="match status" value="1"/>
</dbReference>
<accession>A0A0D7BDZ0</accession>